<feature type="region of interest" description="Disordered" evidence="1">
    <location>
        <begin position="72"/>
        <end position="94"/>
    </location>
</feature>
<dbReference type="EMBL" id="OX451739">
    <property type="protein sequence ID" value="CAI8609822.1"/>
    <property type="molecule type" value="Genomic_DNA"/>
</dbReference>
<evidence type="ECO:0000256" key="1">
    <source>
        <dbReference type="SAM" id="MobiDB-lite"/>
    </source>
</evidence>
<evidence type="ECO:0000313" key="2">
    <source>
        <dbReference type="EMBL" id="CAI8609822.1"/>
    </source>
</evidence>
<accession>A0AAV1AKD8</accession>
<dbReference type="SUPFAM" id="SSF51120">
    <property type="entry name" value="beta-Roll"/>
    <property type="match status" value="1"/>
</dbReference>
<name>A0AAV1AKD8_VICFA</name>
<protein>
    <submittedName>
        <fullName evidence="2">Uncharacterized protein</fullName>
    </submittedName>
</protein>
<dbReference type="InterPro" id="IPR011049">
    <property type="entry name" value="Serralysin-like_metalloprot_C"/>
</dbReference>
<dbReference type="Gene3D" id="2.150.10.10">
    <property type="entry name" value="Serralysin-like metalloprotease, C-terminal"/>
    <property type="match status" value="1"/>
</dbReference>
<proteinExistence type="predicted"/>
<evidence type="ECO:0000313" key="3">
    <source>
        <dbReference type="Proteomes" id="UP001157006"/>
    </source>
</evidence>
<dbReference type="AlphaFoldDB" id="A0AAV1AKD8"/>
<organism evidence="2 3">
    <name type="scientific">Vicia faba</name>
    <name type="common">Broad bean</name>
    <name type="synonym">Faba vulgaris</name>
    <dbReference type="NCBI Taxonomy" id="3906"/>
    <lineage>
        <taxon>Eukaryota</taxon>
        <taxon>Viridiplantae</taxon>
        <taxon>Streptophyta</taxon>
        <taxon>Embryophyta</taxon>
        <taxon>Tracheophyta</taxon>
        <taxon>Spermatophyta</taxon>
        <taxon>Magnoliopsida</taxon>
        <taxon>eudicotyledons</taxon>
        <taxon>Gunneridae</taxon>
        <taxon>Pentapetalae</taxon>
        <taxon>rosids</taxon>
        <taxon>fabids</taxon>
        <taxon>Fabales</taxon>
        <taxon>Fabaceae</taxon>
        <taxon>Papilionoideae</taxon>
        <taxon>50 kb inversion clade</taxon>
        <taxon>NPAAA clade</taxon>
        <taxon>Hologalegina</taxon>
        <taxon>IRL clade</taxon>
        <taxon>Fabeae</taxon>
        <taxon>Vicia</taxon>
    </lineage>
</organism>
<gene>
    <name evidence="2" type="ORF">VFH_IV151960</name>
</gene>
<feature type="region of interest" description="Disordered" evidence="1">
    <location>
        <begin position="28"/>
        <end position="51"/>
    </location>
</feature>
<keyword evidence="3" id="KW-1185">Reference proteome</keyword>
<sequence>MTTPYENSRLKRIAENKKKLAALNLPTLSQSLHKSSESSSKPSLSVKGRSRFVQPGELEVNKKRLRSITTRKSSITPPPMETTITPPPMETTITPPSIQIAKDVVVEDEDEDDMVGDEANDVVVGDGTGDVVLGDEAEDVVVGDEAEDVVVGDGTGDVVVGDEAEDVVVGDRTGDVVKVAKSEYWDVNVINEEGYVSNTRLCVKDLVAKSEPDGTWIILEFNKNNCAVGPVLYPKICPPIFFKKLPSQVTKFPKGYAV</sequence>
<reference evidence="2 3" key="1">
    <citation type="submission" date="2023-01" db="EMBL/GenBank/DDBJ databases">
        <authorList>
            <person name="Kreplak J."/>
        </authorList>
    </citation>
    <scope>NUCLEOTIDE SEQUENCE [LARGE SCALE GENOMIC DNA]</scope>
</reference>
<dbReference type="Proteomes" id="UP001157006">
    <property type="component" value="Chromosome 4"/>
</dbReference>
<feature type="compositionally biased region" description="Pro residues" evidence="1">
    <location>
        <begin position="76"/>
        <end position="89"/>
    </location>
</feature>
<feature type="compositionally biased region" description="Low complexity" evidence="1">
    <location>
        <begin position="28"/>
        <end position="47"/>
    </location>
</feature>